<reference evidence="4 6" key="2">
    <citation type="submission" date="2018-01" db="EMBL/GenBank/DDBJ databases">
        <title>Draft genome sequence of the feruloyl esterase-producing strain Lactobacillus fermentum CRL 1446, isolated from artisanal goat milk cheese.</title>
        <authorList>
            <person name="Abeijon Mukdsi M.C."/>
            <person name="Saavedra L."/>
            <person name="Gauffin Cano M.P."/>
            <person name="Hebert E.M."/>
            <person name="Medina R.B."/>
        </authorList>
    </citation>
    <scope>NUCLEOTIDE SEQUENCE [LARGE SCALE GENOMIC DNA]</scope>
    <source>
        <strain evidence="4 6">CRL 1446</strain>
    </source>
</reference>
<feature type="domain" description="Ppx/GppA phosphatase C-terminal" evidence="2">
    <location>
        <begin position="314"/>
        <end position="459"/>
    </location>
</feature>
<name>A0A1D7ZXN5_LIMFE</name>
<protein>
    <submittedName>
        <fullName evidence="3">Exopolyphosphatase</fullName>
    </submittedName>
</protein>
<dbReference type="Pfam" id="PF21447">
    <property type="entry name" value="Ppx-GppA_III"/>
    <property type="match status" value="1"/>
</dbReference>
<dbReference type="PANTHER" id="PTHR30005">
    <property type="entry name" value="EXOPOLYPHOSPHATASE"/>
    <property type="match status" value="1"/>
</dbReference>
<dbReference type="InterPro" id="IPR050273">
    <property type="entry name" value="GppA/Ppx_hydrolase"/>
</dbReference>
<dbReference type="GO" id="GO:0016462">
    <property type="term" value="F:pyrophosphatase activity"/>
    <property type="evidence" value="ECO:0007669"/>
    <property type="project" value="TreeGrafter"/>
</dbReference>
<dbReference type="Gene3D" id="1.10.3210.10">
    <property type="entry name" value="Hypothetical protein af1432"/>
    <property type="match status" value="1"/>
</dbReference>
<dbReference type="EMBL" id="POTQ01000002">
    <property type="protein sequence ID" value="PNV58648.1"/>
    <property type="molecule type" value="Genomic_DNA"/>
</dbReference>
<evidence type="ECO:0000256" key="1">
    <source>
        <dbReference type="ARBA" id="ARBA00007125"/>
    </source>
</evidence>
<evidence type="ECO:0000313" key="5">
    <source>
        <dbReference type="Proteomes" id="UP000094714"/>
    </source>
</evidence>
<reference evidence="3 5" key="1">
    <citation type="submission" date="2016-09" db="EMBL/GenBank/DDBJ databases">
        <title>Genome Sequence of the Lactobacillus fermentum strain NCC2970 (CNCM I-5068).</title>
        <authorList>
            <person name="Barretto C."/>
            <person name="Ngom-Bru C."/>
            <person name="Genevaz A."/>
            <person name="Fournier C."/>
            <person name="Moine D."/>
            <person name="Kassam M."/>
            <person name="Iltis A."/>
            <person name="Sagory-Zalkind P."/>
            <person name="Faucherand G."/>
            <person name="Descombes P."/>
            <person name="Duboux S."/>
        </authorList>
    </citation>
    <scope>NUCLEOTIDE SEQUENCE [LARGE SCALE GENOMIC DNA]</scope>
    <source>
        <strain evidence="3 5">NCC2970</strain>
    </source>
</reference>
<accession>A0A1D7ZXN5</accession>
<dbReference type="AlphaFoldDB" id="A0A1D7ZXN5"/>
<dbReference type="PANTHER" id="PTHR30005:SF0">
    <property type="entry name" value="RETROGRADE REGULATION PROTEIN 2"/>
    <property type="match status" value="1"/>
</dbReference>
<dbReference type="Proteomes" id="UP000094714">
    <property type="component" value="Chromosome"/>
</dbReference>
<proteinExistence type="inferred from homology"/>
<organism evidence="3 5">
    <name type="scientific">Limosilactobacillus fermentum</name>
    <name type="common">Lactobacillus fermentum</name>
    <dbReference type="NCBI Taxonomy" id="1613"/>
    <lineage>
        <taxon>Bacteria</taxon>
        <taxon>Bacillati</taxon>
        <taxon>Bacillota</taxon>
        <taxon>Bacilli</taxon>
        <taxon>Lactobacillales</taxon>
        <taxon>Lactobacillaceae</taxon>
        <taxon>Limosilactobacillus</taxon>
    </lineage>
</organism>
<sequence>MVNVAKQRYGGIMFLEPDQVGLRIIDRQEKRPVTTVESGNLNVGTSMVANYAENMDAIVDNLIGFQRVLKEYQVDEVEFYGALEDLDEVTARYVADQLSVRCGLEVNWLSDNQLIARTLVAIKHQHKRQGIKEGADTFVLLVGLSTSTLAYFKKGVFETSWNIDLGKAKISQLAENLRQTTATPSDIIFDYISSKVEYLVGELGDVENATLIVQGVSVLADAYLERGQFLGEVALDDFDTSYRRITDSTDQYVINHYQVDEQSVGWVLPSFLIISQTLRLLHAKQLYVTGVTPFEGLIAVREGQESQISQMIRTSADNIARRYGVKLAHRAFVTKVTLELFDALAPIHRLDEHYRLLVEIASKVDDIGNFISPQGHYRHSAYILEANPLIGLSDQDNRVIAEVSRYHSSESPDVDEHHYRNMDDEIQLPVAKLAAILRVADSLDDSRQQKISKLELALEGNRLLIYAHASDDLVLEKWAFQRKNKLFTDVYGLQPELIAKGDN</sequence>
<comment type="similarity">
    <text evidence="1">Belongs to the GppA/Ppx family.</text>
</comment>
<dbReference type="SUPFAM" id="SSF109604">
    <property type="entry name" value="HD-domain/PDEase-like"/>
    <property type="match status" value="1"/>
</dbReference>
<dbReference type="PATRIC" id="fig|1613.112.peg.1230"/>
<dbReference type="InterPro" id="IPR048950">
    <property type="entry name" value="Ppx_GppA_C"/>
</dbReference>
<gene>
    <name evidence="4" type="ORF">C1Y38_01810</name>
    <name evidence="3" type="ORF">LACFE_CDS1173</name>
</gene>
<evidence type="ECO:0000259" key="2">
    <source>
        <dbReference type="Pfam" id="PF21447"/>
    </source>
</evidence>
<dbReference type="EMBL" id="CP017151">
    <property type="protein sequence ID" value="AOR74627.1"/>
    <property type="molecule type" value="Genomic_DNA"/>
</dbReference>
<dbReference type="Proteomes" id="UP000236514">
    <property type="component" value="Unassembled WGS sequence"/>
</dbReference>
<evidence type="ECO:0000313" key="3">
    <source>
        <dbReference type="EMBL" id="AOR74627.1"/>
    </source>
</evidence>
<evidence type="ECO:0000313" key="4">
    <source>
        <dbReference type="EMBL" id="PNV58648.1"/>
    </source>
</evidence>
<evidence type="ECO:0000313" key="6">
    <source>
        <dbReference type="Proteomes" id="UP000236514"/>
    </source>
</evidence>